<sequence length="284" mass="29171">MLVLAVLAGGASVAIGRSVIQSRFAANSRVAQIVAPRAPEFKTIVVAAKPLRYGAELSTGGLREIPWSGDDLPPGAFPTVKALLAGGKRVVLSALEPNEPVLAGKITGSGQRGTLSNLLDEDMGAVTVPVNEVVGVGGFVLPGDRVDVFLSRQPRLGENGGQPQQAFSDVVLQNARVLAVGQLADDKTDKPSIVNAVTLEANQADGQKLALAASVGSLSLMLRKSGDTSERPSRRLSSSDLGRHTSNADAAITIRVTRGTQRAEYSVPGGGAALPSGSRVASAP</sequence>
<evidence type="ECO:0000313" key="3">
    <source>
        <dbReference type="EMBL" id="GGH29521.1"/>
    </source>
</evidence>
<feature type="region of interest" description="Disordered" evidence="1">
    <location>
        <begin position="223"/>
        <end position="284"/>
    </location>
</feature>
<protein>
    <submittedName>
        <fullName evidence="3">Flp pilus assembly protein CpaB</fullName>
    </submittedName>
</protein>
<dbReference type="AlphaFoldDB" id="A0A917MJA0"/>
<dbReference type="InterPro" id="IPR013974">
    <property type="entry name" value="SAF"/>
</dbReference>
<proteinExistence type="predicted"/>
<dbReference type="Pfam" id="PF16976">
    <property type="entry name" value="RcpC"/>
    <property type="match status" value="1"/>
</dbReference>
<dbReference type="InterPro" id="IPR031571">
    <property type="entry name" value="RcpC_dom"/>
</dbReference>
<evidence type="ECO:0000259" key="2">
    <source>
        <dbReference type="SMART" id="SM00858"/>
    </source>
</evidence>
<name>A0A917MJA0_9HYPH</name>
<dbReference type="Proteomes" id="UP000603912">
    <property type="component" value="Unassembled WGS sequence"/>
</dbReference>
<reference evidence="3" key="1">
    <citation type="journal article" date="2014" name="Int. J. Syst. Evol. Microbiol.">
        <title>Complete genome sequence of Corynebacterium casei LMG S-19264T (=DSM 44701T), isolated from a smear-ripened cheese.</title>
        <authorList>
            <consortium name="US DOE Joint Genome Institute (JGI-PGF)"/>
            <person name="Walter F."/>
            <person name="Albersmeier A."/>
            <person name="Kalinowski J."/>
            <person name="Ruckert C."/>
        </authorList>
    </citation>
    <scope>NUCLEOTIDE SEQUENCE</scope>
    <source>
        <strain evidence="3">CGMCC 1.12214</strain>
    </source>
</reference>
<evidence type="ECO:0000313" key="4">
    <source>
        <dbReference type="Proteomes" id="UP000603912"/>
    </source>
</evidence>
<evidence type="ECO:0000256" key="1">
    <source>
        <dbReference type="SAM" id="MobiDB-lite"/>
    </source>
</evidence>
<keyword evidence="4" id="KW-1185">Reference proteome</keyword>
<dbReference type="NCBIfam" id="TIGR03177">
    <property type="entry name" value="pilus_cpaB"/>
    <property type="match status" value="1"/>
</dbReference>
<organism evidence="3 4">
    <name type="scientific">Alsobacter metallidurans</name>
    <dbReference type="NCBI Taxonomy" id="340221"/>
    <lineage>
        <taxon>Bacteria</taxon>
        <taxon>Pseudomonadati</taxon>
        <taxon>Pseudomonadota</taxon>
        <taxon>Alphaproteobacteria</taxon>
        <taxon>Hyphomicrobiales</taxon>
        <taxon>Alsobacteraceae</taxon>
        <taxon>Alsobacter</taxon>
    </lineage>
</organism>
<gene>
    <name evidence="3" type="ORF">GCM10007036_39500</name>
</gene>
<dbReference type="EMBL" id="BMES01000002">
    <property type="protein sequence ID" value="GGH29521.1"/>
    <property type="molecule type" value="Genomic_DNA"/>
</dbReference>
<reference evidence="3" key="2">
    <citation type="submission" date="2020-09" db="EMBL/GenBank/DDBJ databases">
        <authorList>
            <person name="Sun Q."/>
            <person name="Zhou Y."/>
        </authorList>
    </citation>
    <scope>NUCLEOTIDE SEQUENCE</scope>
    <source>
        <strain evidence="3">CGMCC 1.12214</strain>
    </source>
</reference>
<comment type="caution">
    <text evidence="3">The sequence shown here is derived from an EMBL/GenBank/DDBJ whole genome shotgun (WGS) entry which is preliminary data.</text>
</comment>
<dbReference type="CDD" id="cd11614">
    <property type="entry name" value="SAF_CpaB_FlgA_like"/>
    <property type="match status" value="1"/>
</dbReference>
<dbReference type="SMART" id="SM00858">
    <property type="entry name" value="SAF"/>
    <property type="match status" value="1"/>
</dbReference>
<feature type="compositionally biased region" description="Basic and acidic residues" evidence="1">
    <location>
        <begin position="224"/>
        <end position="233"/>
    </location>
</feature>
<accession>A0A917MJA0</accession>
<feature type="compositionally biased region" description="Polar residues" evidence="1">
    <location>
        <begin position="235"/>
        <end position="248"/>
    </location>
</feature>
<feature type="domain" description="SAF" evidence="2">
    <location>
        <begin position="42"/>
        <end position="107"/>
    </location>
</feature>
<dbReference type="InterPro" id="IPR017592">
    <property type="entry name" value="Pilus_assmbl_Flp-typ_CpaB"/>
</dbReference>